<evidence type="ECO:0000313" key="1">
    <source>
        <dbReference type="EMBL" id="VBB05497.1"/>
    </source>
</evidence>
<name>A0A498R3R4_9FIRM</name>
<gene>
    <name evidence="1" type="ORF">LUCI_0707</name>
</gene>
<dbReference type="OrthoDB" id="1678803at2"/>
<proteinExistence type="predicted"/>
<evidence type="ECO:0000313" key="2">
    <source>
        <dbReference type="Proteomes" id="UP000277811"/>
    </source>
</evidence>
<reference evidence="1 2" key="1">
    <citation type="submission" date="2018-06" db="EMBL/GenBank/DDBJ databases">
        <authorList>
            <person name="Strepis N."/>
        </authorList>
    </citation>
    <scope>NUCLEOTIDE SEQUENCE [LARGE SCALE GENOMIC DNA]</scope>
    <source>
        <strain evidence="1">LUCI</strain>
    </source>
</reference>
<dbReference type="AlphaFoldDB" id="A0A498R3R4"/>
<dbReference type="Proteomes" id="UP000277811">
    <property type="component" value="Unassembled WGS sequence"/>
</dbReference>
<dbReference type="InterPro" id="IPR021373">
    <property type="entry name" value="DUF2993"/>
</dbReference>
<evidence type="ECO:0008006" key="3">
    <source>
        <dbReference type="Google" id="ProtNLM"/>
    </source>
</evidence>
<protein>
    <recommendedName>
        <fullName evidence="3">DUF2993 domain-containing protein</fullName>
    </recommendedName>
</protein>
<dbReference type="RefSeq" id="WP_122626487.1">
    <property type="nucleotide sequence ID" value="NZ_UPPP01000056.1"/>
</dbReference>
<sequence>MWKRPILIVAGFLAVLAVVSQLILPSVVAKMVAHGMTQAVGSEQVAVDVKTVPAAAMLAGRFDKIVVKANQAKVDKMTFSELEAVLQKAQLDMNTLLMQRKVQFVSVQNADLKATVTADELARYLNQNVKGIRNAVVTVADGKVKVSTTYSLVGIASVAITLEGKIAAKGQKLEFVTDRFLLNNVLVGNIGGGLLTNISLVDLKKLPFGVSVRDVVMDQGKITIFADNLSR</sequence>
<dbReference type="EMBL" id="UPPP01000056">
    <property type="protein sequence ID" value="VBB05497.1"/>
    <property type="molecule type" value="Genomic_DNA"/>
</dbReference>
<organism evidence="1 2">
    <name type="scientific">Lucifera butyrica</name>
    <dbReference type="NCBI Taxonomy" id="1351585"/>
    <lineage>
        <taxon>Bacteria</taxon>
        <taxon>Bacillati</taxon>
        <taxon>Bacillota</taxon>
        <taxon>Negativicutes</taxon>
        <taxon>Veillonellales</taxon>
        <taxon>Veillonellaceae</taxon>
        <taxon>Lucifera</taxon>
    </lineage>
</organism>
<accession>A0A498R3R4</accession>
<dbReference type="Pfam" id="PF11209">
    <property type="entry name" value="LmeA"/>
    <property type="match status" value="1"/>
</dbReference>
<keyword evidence="2" id="KW-1185">Reference proteome</keyword>